<reference evidence="2 3" key="1">
    <citation type="submission" date="2016-06" db="EMBL/GenBank/DDBJ databases">
        <authorList>
            <person name="Kjaerup R.B."/>
            <person name="Dalgaard T.S."/>
            <person name="Juul-Madsen H.R."/>
        </authorList>
    </citation>
    <scope>NUCLEOTIDE SEQUENCE [LARGE SCALE GENOMIC DNA]</scope>
    <source>
        <strain evidence="2 3">DSM 43821</strain>
    </source>
</reference>
<proteinExistence type="predicted"/>
<dbReference type="Pfam" id="PF12680">
    <property type="entry name" value="SnoaL_2"/>
    <property type="match status" value="1"/>
</dbReference>
<dbReference type="SUPFAM" id="SSF54427">
    <property type="entry name" value="NTF2-like"/>
    <property type="match status" value="1"/>
</dbReference>
<dbReference type="AlphaFoldDB" id="A0A1C5AHM0"/>
<dbReference type="InterPro" id="IPR037401">
    <property type="entry name" value="SnoaL-like"/>
</dbReference>
<name>A0A1C5AHM0_9ACTN</name>
<organism evidence="2 3">
    <name type="scientific">Micromonospora purpureochromogenes</name>
    <dbReference type="NCBI Taxonomy" id="47872"/>
    <lineage>
        <taxon>Bacteria</taxon>
        <taxon>Bacillati</taxon>
        <taxon>Actinomycetota</taxon>
        <taxon>Actinomycetes</taxon>
        <taxon>Micromonosporales</taxon>
        <taxon>Micromonosporaceae</taxon>
        <taxon>Micromonospora</taxon>
    </lineage>
</organism>
<sequence>MVRNPKDVFAHHAQALAAEDLDEIVADYTDDAVYITPAGVRRGKAGVRKGFEELLTDLPGARWELPTQIFENDTLFLEWAADSRRNRAVDGTDTFIFQDGLIRLQTVRYTLLPKD</sequence>
<evidence type="ECO:0000259" key="1">
    <source>
        <dbReference type="Pfam" id="PF12680"/>
    </source>
</evidence>
<dbReference type="RefSeq" id="WP_088964162.1">
    <property type="nucleotide sequence ID" value="NZ_LT607410.1"/>
</dbReference>
<evidence type="ECO:0000313" key="2">
    <source>
        <dbReference type="EMBL" id="SCF44606.1"/>
    </source>
</evidence>
<dbReference type="Gene3D" id="3.10.450.50">
    <property type="match status" value="1"/>
</dbReference>
<protein>
    <submittedName>
        <fullName evidence="2">SnoaL-like domain-containing protein</fullName>
    </submittedName>
</protein>
<dbReference type="EMBL" id="LT607410">
    <property type="protein sequence ID" value="SCF44606.1"/>
    <property type="molecule type" value="Genomic_DNA"/>
</dbReference>
<evidence type="ECO:0000313" key="3">
    <source>
        <dbReference type="Proteomes" id="UP000198228"/>
    </source>
</evidence>
<dbReference type="Proteomes" id="UP000198228">
    <property type="component" value="Chromosome I"/>
</dbReference>
<dbReference type="InterPro" id="IPR032710">
    <property type="entry name" value="NTF2-like_dom_sf"/>
</dbReference>
<accession>A0A1C5AHM0</accession>
<gene>
    <name evidence="2" type="ORF">GA0074696_6031</name>
</gene>
<feature type="domain" description="SnoaL-like" evidence="1">
    <location>
        <begin position="12"/>
        <end position="103"/>
    </location>
</feature>